<dbReference type="Proteomes" id="UP000001876">
    <property type="component" value="Unassembled WGS sequence"/>
</dbReference>
<evidence type="ECO:0000313" key="3">
    <source>
        <dbReference type="Proteomes" id="UP000001876"/>
    </source>
</evidence>
<proteinExistence type="predicted"/>
<accession>C1MVB1</accession>
<dbReference type="GeneID" id="9685076"/>
<dbReference type="KEGG" id="mpp:MICPUCDRAFT_59126"/>
<organism evidence="3">
    <name type="scientific">Micromonas pusilla (strain CCMP1545)</name>
    <name type="common">Picoplanktonic green alga</name>
    <dbReference type="NCBI Taxonomy" id="564608"/>
    <lineage>
        <taxon>Eukaryota</taxon>
        <taxon>Viridiplantae</taxon>
        <taxon>Chlorophyta</taxon>
        <taxon>Mamiellophyceae</taxon>
        <taxon>Mamiellales</taxon>
        <taxon>Mamiellaceae</taxon>
        <taxon>Micromonas</taxon>
    </lineage>
</organism>
<feature type="compositionally biased region" description="Basic and acidic residues" evidence="1">
    <location>
        <begin position="48"/>
        <end position="68"/>
    </location>
</feature>
<dbReference type="Gene3D" id="3.40.50.1820">
    <property type="entry name" value="alpha/beta hydrolase"/>
    <property type="match status" value="1"/>
</dbReference>
<dbReference type="OMA" id="DDWIANW"/>
<feature type="compositionally biased region" description="Low complexity" evidence="1">
    <location>
        <begin position="29"/>
        <end position="43"/>
    </location>
</feature>
<dbReference type="EMBL" id="GG663740">
    <property type="protein sequence ID" value="EEH56476.1"/>
    <property type="molecule type" value="Genomic_DNA"/>
</dbReference>
<feature type="compositionally biased region" description="Low complexity" evidence="1">
    <location>
        <begin position="136"/>
        <end position="145"/>
    </location>
</feature>
<dbReference type="RefSeq" id="XP_003059344.1">
    <property type="nucleotide sequence ID" value="XM_003059298.1"/>
</dbReference>
<feature type="region of interest" description="Disordered" evidence="1">
    <location>
        <begin position="29"/>
        <end position="77"/>
    </location>
</feature>
<dbReference type="SUPFAM" id="SSF53474">
    <property type="entry name" value="alpha/beta-Hydrolases"/>
    <property type="match status" value="1"/>
</dbReference>
<keyword evidence="3" id="KW-1185">Reference proteome</keyword>
<dbReference type="OrthoDB" id="10267249at2759"/>
<name>C1MVB1_MICPC</name>
<protein>
    <submittedName>
        <fullName evidence="2">Predicted protein</fullName>
    </submittedName>
</protein>
<dbReference type="AlphaFoldDB" id="C1MVB1"/>
<gene>
    <name evidence="2" type="ORF">MICPUCDRAFT_59126</name>
</gene>
<sequence>MACGTMPTIAARGAVLPATASSRRVAAAAAARRAPRVAPAAAARGRRPRIDREWTIAASKEDDAKTSGDGDGDGNAFDSADDWIANWKAGNFPRAKGWKYGDPSTAGTGTFSEEVGAASASARASSDDADDDASSDDAASSQETSSSREDAYGGDPNAYAYVFCHNLMSAPDDSFACMYLRDVLRAVDVDLVAPDLTVMDDEDGGTAGAADFTVSTAVARLAVAVSAAANATSPPRKVRLIGSSLGAYVAALYASYPENAGVVDRVMLLAPTFKPVDCVDGLEKARSPYTVNMRRGATENAGETSGTRRLLEVGGMGHGIENALPQIKAKLVDFFKLPFSLPEGYE</sequence>
<reference evidence="2 3" key="1">
    <citation type="journal article" date="2009" name="Science">
        <title>Green evolution and dynamic adaptations revealed by genomes of the marine picoeukaryotes Micromonas.</title>
        <authorList>
            <person name="Worden A.Z."/>
            <person name="Lee J.H."/>
            <person name="Mock T."/>
            <person name="Rouze P."/>
            <person name="Simmons M.P."/>
            <person name="Aerts A.L."/>
            <person name="Allen A.E."/>
            <person name="Cuvelier M.L."/>
            <person name="Derelle E."/>
            <person name="Everett M.V."/>
            <person name="Foulon E."/>
            <person name="Grimwood J."/>
            <person name="Gundlach H."/>
            <person name="Henrissat B."/>
            <person name="Napoli C."/>
            <person name="McDonald S.M."/>
            <person name="Parker M.S."/>
            <person name="Rombauts S."/>
            <person name="Salamov A."/>
            <person name="Von Dassow P."/>
            <person name="Badger J.H."/>
            <person name="Coutinho P.M."/>
            <person name="Demir E."/>
            <person name="Dubchak I."/>
            <person name="Gentemann C."/>
            <person name="Eikrem W."/>
            <person name="Gready J.E."/>
            <person name="John U."/>
            <person name="Lanier W."/>
            <person name="Lindquist E.A."/>
            <person name="Lucas S."/>
            <person name="Mayer K.F."/>
            <person name="Moreau H."/>
            <person name="Not F."/>
            <person name="Otillar R."/>
            <person name="Panaud O."/>
            <person name="Pangilinan J."/>
            <person name="Paulsen I."/>
            <person name="Piegu B."/>
            <person name="Poliakov A."/>
            <person name="Robbens S."/>
            <person name="Schmutz J."/>
            <person name="Toulza E."/>
            <person name="Wyss T."/>
            <person name="Zelensky A."/>
            <person name="Zhou K."/>
            <person name="Armbrust E.V."/>
            <person name="Bhattacharya D."/>
            <person name="Goodenough U.W."/>
            <person name="Van de Peer Y."/>
            <person name="Grigoriev I.V."/>
        </authorList>
    </citation>
    <scope>NUCLEOTIDE SEQUENCE [LARGE SCALE GENOMIC DNA]</scope>
    <source>
        <strain evidence="2 3">CCMP1545</strain>
    </source>
</reference>
<evidence type="ECO:0000256" key="1">
    <source>
        <dbReference type="SAM" id="MobiDB-lite"/>
    </source>
</evidence>
<dbReference type="InterPro" id="IPR029058">
    <property type="entry name" value="AB_hydrolase_fold"/>
</dbReference>
<feature type="region of interest" description="Disordered" evidence="1">
    <location>
        <begin position="109"/>
        <end position="152"/>
    </location>
</feature>
<evidence type="ECO:0000313" key="2">
    <source>
        <dbReference type="EMBL" id="EEH56476.1"/>
    </source>
</evidence>